<name>A0A645A8X7_9ZZZZ</name>
<accession>A0A645A8X7</accession>
<feature type="region of interest" description="Disordered" evidence="1">
    <location>
        <begin position="110"/>
        <end position="129"/>
    </location>
</feature>
<reference evidence="2" key="1">
    <citation type="submission" date="2019-08" db="EMBL/GenBank/DDBJ databases">
        <authorList>
            <person name="Kucharzyk K."/>
            <person name="Murdoch R.W."/>
            <person name="Higgins S."/>
            <person name="Loffler F."/>
        </authorList>
    </citation>
    <scope>NUCLEOTIDE SEQUENCE</scope>
</reference>
<sequence length="129" mass="14955">MCGGSKKRILWKDQLCFVVPEDVIQEIGKHIVVSEKEFNGFHLGETREREMSRFEFYRQKPLYAMPNPFGETLVYEGNHQDRDAACTILTFMFDRLLEVKVIAPGNNASRLREETSTLQQNGGPEPRYK</sequence>
<comment type="caution">
    <text evidence="2">The sequence shown here is derived from an EMBL/GenBank/DDBJ whole genome shotgun (WGS) entry which is preliminary data.</text>
</comment>
<dbReference type="EMBL" id="VSSQ01012403">
    <property type="protein sequence ID" value="MPM49158.1"/>
    <property type="molecule type" value="Genomic_DNA"/>
</dbReference>
<evidence type="ECO:0000313" key="2">
    <source>
        <dbReference type="EMBL" id="MPM49158.1"/>
    </source>
</evidence>
<evidence type="ECO:0000256" key="1">
    <source>
        <dbReference type="SAM" id="MobiDB-lite"/>
    </source>
</evidence>
<protein>
    <submittedName>
        <fullName evidence="2">Uncharacterized protein</fullName>
    </submittedName>
</protein>
<dbReference type="AlphaFoldDB" id="A0A645A8X7"/>
<proteinExistence type="predicted"/>
<gene>
    <name evidence="2" type="ORF">SDC9_95886</name>
</gene>
<organism evidence="2">
    <name type="scientific">bioreactor metagenome</name>
    <dbReference type="NCBI Taxonomy" id="1076179"/>
    <lineage>
        <taxon>unclassified sequences</taxon>
        <taxon>metagenomes</taxon>
        <taxon>ecological metagenomes</taxon>
    </lineage>
</organism>